<evidence type="ECO:0000256" key="7">
    <source>
        <dbReference type="ARBA" id="ARBA00022763"/>
    </source>
</evidence>
<keyword evidence="9" id="KW-0460">Magnesium</keyword>
<comment type="similarity">
    <text evidence="3">Belongs to the XPG/RAD2 endonuclease family. XPG subfamily.</text>
</comment>
<comment type="caution">
    <text evidence="15">The sequence shown here is derived from an EMBL/GenBank/DDBJ whole genome shotgun (WGS) entry which is preliminary data.</text>
</comment>
<dbReference type="PRINTS" id="PR00066">
    <property type="entry name" value="XRODRMPGMNTG"/>
</dbReference>
<feature type="compositionally biased region" description="Acidic residues" evidence="12">
    <location>
        <begin position="602"/>
        <end position="611"/>
    </location>
</feature>
<accession>A0ABN8Q712</accession>
<dbReference type="InterPro" id="IPR008918">
    <property type="entry name" value="HhH2"/>
</dbReference>
<dbReference type="CDD" id="cd09868">
    <property type="entry name" value="PIN_XPG_RAD2"/>
    <property type="match status" value="2"/>
</dbReference>
<feature type="domain" description="XPG N-terminal" evidence="14">
    <location>
        <begin position="1"/>
        <end position="98"/>
    </location>
</feature>
<feature type="compositionally biased region" description="Basic residues" evidence="12">
    <location>
        <begin position="1111"/>
        <end position="1120"/>
    </location>
</feature>
<keyword evidence="10" id="KW-0234">DNA repair</keyword>
<evidence type="ECO:0000256" key="3">
    <source>
        <dbReference type="ARBA" id="ARBA00005283"/>
    </source>
</evidence>
<dbReference type="EMBL" id="CALNXK010000111">
    <property type="protein sequence ID" value="CAH3158581.1"/>
    <property type="molecule type" value="Genomic_DNA"/>
</dbReference>
<evidence type="ECO:0000313" key="16">
    <source>
        <dbReference type="Proteomes" id="UP001159405"/>
    </source>
</evidence>
<evidence type="ECO:0000259" key="13">
    <source>
        <dbReference type="SMART" id="SM00484"/>
    </source>
</evidence>
<feature type="compositionally biased region" description="Basic and acidic residues" evidence="12">
    <location>
        <begin position="296"/>
        <end position="306"/>
    </location>
</feature>
<dbReference type="SUPFAM" id="SSF88723">
    <property type="entry name" value="PIN domain-like"/>
    <property type="match status" value="1"/>
</dbReference>
<keyword evidence="7" id="KW-0227">DNA damage</keyword>
<dbReference type="InterPro" id="IPR006084">
    <property type="entry name" value="XPG/Rad2"/>
</dbReference>
<feature type="compositionally biased region" description="Basic residues" evidence="12">
    <location>
        <begin position="1301"/>
        <end position="1318"/>
    </location>
</feature>
<feature type="compositionally biased region" description="Basic residues" evidence="12">
    <location>
        <begin position="1080"/>
        <end position="1091"/>
    </location>
</feature>
<dbReference type="Gene3D" id="3.40.50.1010">
    <property type="entry name" value="5'-nuclease"/>
    <property type="match status" value="2"/>
</dbReference>
<keyword evidence="11" id="KW-0539">Nucleus</keyword>
<evidence type="ECO:0000256" key="8">
    <source>
        <dbReference type="ARBA" id="ARBA00022801"/>
    </source>
</evidence>
<dbReference type="InterPro" id="IPR019974">
    <property type="entry name" value="XPG_CS"/>
</dbReference>
<dbReference type="PROSITE" id="PS00841">
    <property type="entry name" value="XPG_1"/>
    <property type="match status" value="1"/>
</dbReference>
<feature type="compositionally biased region" description="Basic and acidic residues" evidence="12">
    <location>
        <begin position="1009"/>
        <end position="1021"/>
    </location>
</feature>
<keyword evidence="16" id="KW-1185">Reference proteome</keyword>
<dbReference type="PANTHER" id="PTHR16171">
    <property type="entry name" value="DNA REPAIR PROTEIN COMPLEMENTING XP-G CELLS-RELATED"/>
    <property type="match status" value="1"/>
</dbReference>
<reference evidence="15 16" key="1">
    <citation type="submission" date="2022-05" db="EMBL/GenBank/DDBJ databases">
        <authorList>
            <consortium name="Genoscope - CEA"/>
            <person name="William W."/>
        </authorList>
    </citation>
    <scope>NUCLEOTIDE SEQUENCE [LARGE SCALE GENOMIC DNA]</scope>
</reference>
<dbReference type="InterPro" id="IPR036279">
    <property type="entry name" value="5-3_exonuclease_C_sf"/>
</dbReference>
<comment type="subcellular location">
    <subcellularLocation>
        <location evidence="2">Nucleus</location>
    </subcellularLocation>
</comment>
<feature type="region of interest" description="Disordered" evidence="12">
    <location>
        <begin position="505"/>
        <end position="583"/>
    </location>
</feature>
<dbReference type="Pfam" id="PF00752">
    <property type="entry name" value="XPG_N"/>
    <property type="match status" value="1"/>
</dbReference>
<evidence type="ECO:0000256" key="2">
    <source>
        <dbReference type="ARBA" id="ARBA00004123"/>
    </source>
</evidence>
<dbReference type="Proteomes" id="UP001159405">
    <property type="component" value="Unassembled WGS sequence"/>
</dbReference>
<dbReference type="SMART" id="SM00279">
    <property type="entry name" value="HhH2"/>
    <property type="match status" value="1"/>
</dbReference>
<dbReference type="InterPro" id="IPR001044">
    <property type="entry name" value="XPG/Rad2_eukaryotes"/>
</dbReference>
<evidence type="ECO:0008006" key="17">
    <source>
        <dbReference type="Google" id="ProtNLM"/>
    </source>
</evidence>
<keyword evidence="6" id="KW-0255">Endonuclease</keyword>
<dbReference type="Pfam" id="PF00867">
    <property type="entry name" value="XPG_I"/>
    <property type="match status" value="1"/>
</dbReference>
<dbReference type="SMART" id="SM00484">
    <property type="entry name" value="XPGI"/>
    <property type="match status" value="1"/>
</dbReference>
<evidence type="ECO:0000256" key="11">
    <source>
        <dbReference type="ARBA" id="ARBA00023242"/>
    </source>
</evidence>
<organism evidence="15 16">
    <name type="scientific">Porites lobata</name>
    <dbReference type="NCBI Taxonomy" id="104759"/>
    <lineage>
        <taxon>Eukaryota</taxon>
        <taxon>Metazoa</taxon>
        <taxon>Cnidaria</taxon>
        <taxon>Anthozoa</taxon>
        <taxon>Hexacorallia</taxon>
        <taxon>Scleractinia</taxon>
        <taxon>Fungiina</taxon>
        <taxon>Poritidae</taxon>
        <taxon>Porites</taxon>
    </lineage>
</organism>
<comment type="cofactor">
    <cofactor evidence="1">
        <name>Mg(2+)</name>
        <dbReference type="ChEBI" id="CHEBI:18420"/>
    </cofactor>
</comment>
<feature type="region of interest" description="Disordered" evidence="12">
    <location>
        <begin position="1111"/>
        <end position="1318"/>
    </location>
</feature>
<evidence type="ECO:0000259" key="14">
    <source>
        <dbReference type="SMART" id="SM00485"/>
    </source>
</evidence>
<feature type="compositionally biased region" description="Basic and acidic residues" evidence="12">
    <location>
        <begin position="651"/>
        <end position="661"/>
    </location>
</feature>
<keyword evidence="5" id="KW-0479">Metal-binding</keyword>
<dbReference type="SUPFAM" id="SSF47807">
    <property type="entry name" value="5' to 3' exonuclease, C-terminal subdomain"/>
    <property type="match status" value="1"/>
</dbReference>
<feature type="region of interest" description="Disordered" evidence="12">
    <location>
        <begin position="602"/>
        <end position="670"/>
    </location>
</feature>
<name>A0ABN8Q712_9CNID</name>
<feature type="domain" description="XPG-I" evidence="13">
    <location>
        <begin position="748"/>
        <end position="817"/>
    </location>
</feature>
<evidence type="ECO:0000256" key="10">
    <source>
        <dbReference type="ARBA" id="ARBA00023204"/>
    </source>
</evidence>
<feature type="compositionally biased region" description="Acidic residues" evidence="12">
    <location>
        <begin position="620"/>
        <end position="634"/>
    </location>
</feature>
<sequence>MGVKGLWQLLQSVGRPVTLESLENKILGVDASLILNQSVKGLRDKHGNPVYNAHLVGLFHRVCKLLYYRIKPVFVFDGGVPHLKKKTLAARKERHLKAVHGSNKAAERIVKNYLKAKALETVTGRKSKTTIRSRSPREPDVFELPAIPSTTTASVQNKSSSEDEDLELPLLDQFRNQQLEETYQDPTSINVESEDFQSLPAEIQHELIQEMKEERKFMKKTDMPGQAGNFSSFQLEGVLKRGKLNQRLDELRKEMNNRNSGELAGVAPQDSVDKNAAVKSQKILSEDSAHYILIKNNEREPEKDNQEAGSTSKDFSGEGGFFRENKEVEAVSWANPRPKQSVPPNVPSFDIPEFFSSDSEILSPLVDVAEAGVSPTSLRAKENTFSFSSVEDQKQLGRTSINAVDKVSDTVVNQEQFVPDRERTAADVIERGITKKIIKMPDQVTEGISTSGDNDETLLTQIIGKKKELDDLIQKWENSKKQKTIIDLTDSTQDGHKIAEERDILCSSSDTMDANKPLETDQVCSNNDSEETKNDRSSSVIGDQPLVQDKPVTSETVCVGESDSEVEEVTDLTKDKDEKVQSKRSENITLVNLIDVNAELQVEEQEEEGDEANSKATVVNEEDVKEPDEGDTEIEATSSGIVVVTASPERSTADIDGDHSSPDAAEGPVLESDEFLDESKGGMPVDEQEAGPSGLPVEWQGASMEGLEEIQQNIEAEQQTLATEQARQNRVAASVSNEMFTECQELLQLFGVPYLVSPMEAEAQCAMLDALGLTEGSITDDSDIFLFGGTRVYKNIFNQKEYAELYESDTVQKNLAMNRLKLICLAFITGSDYTEGIQGVGPVGAMEILHEFSGEGLEALRKFKMWHDEAQNQTKAPQETKVKRKMRSVALPSGFPSEEVFDAYLHPVVDESTETFEWGKPDLHSLRLYPLNNINLNLHKFALDKLGWSSTRTDELLLPVLKQLNKDQTQLTITQFFRVNFQEARHIKSKRIRRVLNRTFNPSYESENETNRKPKKSADKKPKNKTTQSKGSGKKRSHSAETNSKEEESNESKGTRTKRAKKENTGACSSTGNRSDRGYRGRGRGRGRLRKNVQTSPNMELSIELTPIKLSNHKKGFKTRKGCDVSQSSTSTVNRGDEIPSTQENGIMKENEDSGSSTFKIAKGSKSVGGQDASTSDSTESEEENAYQGPHPVSVFHQGRGREKGPAPRRGQTRKNYAEKDSSPSDSTDSEDDDQNCYEGRKDMSLIRRGRGRGKAPGPRRGQKRKNYAEKDSSASDSTDSDGDDQNCYEGPKDVSLTLRGRGRGKGKGRGLGRVRGR</sequence>
<evidence type="ECO:0000256" key="5">
    <source>
        <dbReference type="ARBA" id="ARBA00022723"/>
    </source>
</evidence>
<evidence type="ECO:0000256" key="9">
    <source>
        <dbReference type="ARBA" id="ARBA00022842"/>
    </source>
</evidence>
<evidence type="ECO:0000256" key="1">
    <source>
        <dbReference type="ARBA" id="ARBA00001946"/>
    </source>
</evidence>
<feature type="compositionally biased region" description="Basic and acidic residues" evidence="12">
    <location>
        <begin position="1043"/>
        <end position="1054"/>
    </location>
</feature>
<feature type="region of interest" description="Disordered" evidence="12">
    <location>
        <begin position="256"/>
        <end position="279"/>
    </location>
</feature>
<feature type="region of interest" description="Disordered" evidence="12">
    <location>
        <begin position="1003"/>
        <end position="1098"/>
    </location>
</feature>
<dbReference type="PRINTS" id="PR00853">
    <property type="entry name" value="XPGRADSUPER"/>
</dbReference>
<evidence type="ECO:0000256" key="6">
    <source>
        <dbReference type="ARBA" id="ARBA00022759"/>
    </source>
</evidence>
<keyword evidence="8" id="KW-0378">Hydrolase</keyword>
<protein>
    <recommendedName>
        <fullName evidence="17">DNA repair protein complementing XP-G cells</fullName>
    </recommendedName>
</protein>
<gene>
    <name evidence="15" type="ORF">PLOB_00003262</name>
</gene>
<feature type="compositionally biased region" description="Basic and acidic residues" evidence="12">
    <location>
        <begin position="571"/>
        <end position="583"/>
    </location>
</feature>
<evidence type="ECO:0000256" key="4">
    <source>
        <dbReference type="ARBA" id="ARBA00022722"/>
    </source>
</evidence>
<dbReference type="SMART" id="SM00485">
    <property type="entry name" value="XPGN"/>
    <property type="match status" value="1"/>
</dbReference>
<dbReference type="Gene3D" id="1.10.150.20">
    <property type="entry name" value="5' to 3' exonuclease, C-terminal subdomain"/>
    <property type="match status" value="1"/>
</dbReference>
<dbReference type="InterPro" id="IPR006086">
    <property type="entry name" value="XPG-I_dom"/>
</dbReference>
<evidence type="ECO:0000313" key="15">
    <source>
        <dbReference type="EMBL" id="CAH3158581.1"/>
    </source>
</evidence>
<dbReference type="CDD" id="cd09904">
    <property type="entry name" value="H3TH_XPG"/>
    <property type="match status" value="1"/>
</dbReference>
<keyword evidence="4" id="KW-0540">Nuclease</keyword>
<dbReference type="PANTHER" id="PTHR16171:SF7">
    <property type="entry name" value="DNA REPAIR PROTEIN RAD2"/>
    <property type="match status" value="1"/>
</dbReference>
<evidence type="ECO:0000256" key="12">
    <source>
        <dbReference type="SAM" id="MobiDB-lite"/>
    </source>
</evidence>
<feature type="compositionally biased region" description="Polar residues" evidence="12">
    <location>
        <begin position="1125"/>
        <end position="1145"/>
    </location>
</feature>
<proteinExistence type="inferred from homology"/>
<dbReference type="InterPro" id="IPR006085">
    <property type="entry name" value="XPG_DNA_repair_N"/>
</dbReference>
<feature type="region of interest" description="Disordered" evidence="12">
    <location>
        <begin position="295"/>
        <end position="320"/>
    </location>
</feature>
<dbReference type="InterPro" id="IPR029060">
    <property type="entry name" value="PIN-like_dom_sf"/>
</dbReference>